<dbReference type="Proteomes" id="UP000027100">
    <property type="component" value="Unassembled WGS sequence"/>
</dbReference>
<reference evidence="6 7" key="1">
    <citation type="journal article" date="2014" name="Antonie Van Leeuwenhoek">
        <title>Hyphomonas beringensis sp. nov. and Hyphomonas chukchiensis sp. nov., isolated from surface seawater of the Bering Sea and Chukchi Sea.</title>
        <authorList>
            <person name="Li C."/>
            <person name="Lai Q."/>
            <person name="Li G."/>
            <person name="Dong C."/>
            <person name="Wang J."/>
            <person name="Liao Y."/>
            <person name="Shao Z."/>
        </authorList>
    </citation>
    <scope>NUCLEOTIDE SEQUENCE [LARGE SCALE GENOMIC DNA]</scope>
    <source>
        <strain evidence="6 7">PS728</strain>
    </source>
</reference>
<dbReference type="STRING" id="1280954.HPO_18173"/>
<dbReference type="eggNOG" id="COG0583">
    <property type="taxonomic scope" value="Bacteria"/>
</dbReference>
<dbReference type="InterPro" id="IPR036390">
    <property type="entry name" value="WH_DNA-bd_sf"/>
</dbReference>
<dbReference type="SUPFAM" id="SSF46785">
    <property type="entry name" value="Winged helix' DNA-binding domain"/>
    <property type="match status" value="1"/>
</dbReference>
<dbReference type="InterPro" id="IPR036388">
    <property type="entry name" value="WH-like_DNA-bd_sf"/>
</dbReference>
<dbReference type="RefSeq" id="WP_114106209.1">
    <property type="nucleotide sequence ID" value="NZ_ARYM01000033.1"/>
</dbReference>
<dbReference type="EMBL" id="ARYM01000033">
    <property type="protein sequence ID" value="KCZ96804.1"/>
    <property type="molecule type" value="Genomic_DNA"/>
</dbReference>
<keyword evidence="7" id="KW-1185">Reference proteome</keyword>
<keyword evidence="4" id="KW-0804">Transcription</keyword>
<dbReference type="SUPFAM" id="SSF53850">
    <property type="entry name" value="Periplasmic binding protein-like II"/>
    <property type="match status" value="1"/>
</dbReference>
<organism evidence="6 7">
    <name type="scientific">Hyphomonas polymorpha PS728</name>
    <dbReference type="NCBI Taxonomy" id="1280954"/>
    <lineage>
        <taxon>Bacteria</taxon>
        <taxon>Pseudomonadati</taxon>
        <taxon>Pseudomonadota</taxon>
        <taxon>Alphaproteobacteria</taxon>
        <taxon>Hyphomonadales</taxon>
        <taxon>Hyphomonadaceae</taxon>
        <taxon>Hyphomonas</taxon>
    </lineage>
</organism>
<dbReference type="CDD" id="cd08432">
    <property type="entry name" value="PBP2_GcdR_TrpI_HvrB_AmpR_like"/>
    <property type="match status" value="1"/>
</dbReference>
<name>A0A062V9L4_9PROT</name>
<dbReference type="InterPro" id="IPR005119">
    <property type="entry name" value="LysR_subst-bd"/>
</dbReference>
<dbReference type="AlphaFoldDB" id="A0A062V9L4"/>
<evidence type="ECO:0000256" key="3">
    <source>
        <dbReference type="ARBA" id="ARBA00023125"/>
    </source>
</evidence>
<evidence type="ECO:0000256" key="4">
    <source>
        <dbReference type="ARBA" id="ARBA00023163"/>
    </source>
</evidence>
<dbReference type="PATRIC" id="fig|1280954.3.peg.3659"/>
<evidence type="ECO:0000313" key="7">
    <source>
        <dbReference type="Proteomes" id="UP000027100"/>
    </source>
</evidence>
<comment type="similarity">
    <text evidence="1">Belongs to the LysR transcriptional regulatory family.</text>
</comment>
<dbReference type="Pfam" id="PF00126">
    <property type="entry name" value="HTH_1"/>
    <property type="match status" value="1"/>
</dbReference>
<dbReference type="InterPro" id="IPR000847">
    <property type="entry name" value="LysR_HTH_N"/>
</dbReference>
<dbReference type="GO" id="GO:0043565">
    <property type="term" value="F:sequence-specific DNA binding"/>
    <property type="evidence" value="ECO:0007669"/>
    <property type="project" value="TreeGrafter"/>
</dbReference>
<proteinExistence type="inferred from homology"/>
<comment type="caution">
    <text evidence="6">The sequence shown here is derived from an EMBL/GenBank/DDBJ whole genome shotgun (WGS) entry which is preliminary data.</text>
</comment>
<evidence type="ECO:0000256" key="1">
    <source>
        <dbReference type="ARBA" id="ARBA00009437"/>
    </source>
</evidence>
<dbReference type="Gene3D" id="1.10.10.10">
    <property type="entry name" value="Winged helix-like DNA-binding domain superfamily/Winged helix DNA-binding domain"/>
    <property type="match status" value="1"/>
</dbReference>
<gene>
    <name evidence="6" type="ORF">HPO_18173</name>
</gene>
<protein>
    <submittedName>
        <fullName evidence="6">LysR family transcriptional regulator</fullName>
    </submittedName>
</protein>
<dbReference type="GO" id="GO:0003700">
    <property type="term" value="F:DNA-binding transcription factor activity"/>
    <property type="evidence" value="ECO:0007669"/>
    <property type="project" value="InterPro"/>
</dbReference>
<keyword evidence="3" id="KW-0238">DNA-binding</keyword>
<accession>A0A062V9L4</accession>
<dbReference type="Pfam" id="PF03466">
    <property type="entry name" value="LysR_substrate"/>
    <property type="match status" value="1"/>
</dbReference>
<feature type="domain" description="HTH lysR-type" evidence="5">
    <location>
        <begin position="14"/>
        <end position="71"/>
    </location>
</feature>
<dbReference type="PROSITE" id="PS50931">
    <property type="entry name" value="HTH_LYSR"/>
    <property type="match status" value="1"/>
</dbReference>
<dbReference type="InterPro" id="IPR058163">
    <property type="entry name" value="LysR-type_TF_proteobact-type"/>
</dbReference>
<dbReference type="PANTHER" id="PTHR30537">
    <property type="entry name" value="HTH-TYPE TRANSCRIPTIONAL REGULATOR"/>
    <property type="match status" value="1"/>
</dbReference>
<dbReference type="PANTHER" id="PTHR30537:SF74">
    <property type="entry name" value="HTH-TYPE TRANSCRIPTIONAL REGULATOR TRPI"/>
    <property type="match status" value="1"/>
</dbReference>
<evidence type="ECO:0000259" key="5">
    <source>
        <dbReference type="PROSITE" id="PS50931"/>
    </source>
</evidence>
<dbReference type="Gene3D" id="3.40.190.10">
    <property type="entry name" value="Periplasmic binding protein-like II"/>
    <property type="match status" value="2"/>
</dbReference>
<sequence>MLDQSFASLPRLNVPLNALRAFEAAARLLSIKDAASELNVTPSAVSHQLKALEEALGVDLMRRVGSRLELTPAGARLAPPLTEGFARIGAAVADVTEERRRGPLRLTMLPTFAVHWLSPRLAQYPFEKAGFELLISTSQEVVDLSAGAADVAVRHGAGKWHGLRADRLFPETVTLLAAPSQLRGRDPREVVAASNLFLSQYRPRNWADWNASLPGGPVSPGAVTMVDSTSLALRAAADGAGLTLAGWEIAEADVKAGRLAPVFDHRIEAGGAYWLVYPEALATDRRVRNLRSWLLGQLDAPER</sequence>
<keyword evidence="2" id="KW-0805">Transcription regulation</keyword>
<dbReference type="GO" id="GO:0006351">
    <property type="term" value="P:DNA-templated transcription"/>
    <property type="evidence" value="ECO:0007669"/>
    <property type="project" value="TreeGrafter"/>
</dbReference>
<evidence type="ECO:0000313" key="6">
    <source>
        <dbReference type="EMBL" id="KCZ96804.1"/>
    </source>
</evidence>
<evidence type="ECO:0000256" key="2">
    <source>
        <dbReference type="ARBA" id="ARBA00023015"/>
    </source>
</evidence>